<evidence type="ECO:0000313" key="30">
    <source>
        <dbReference type="Proteomes" id="UP000214939"/>
    </source>
</evidence>
<evidence type="ECO:0000313" key="19">
    <source>
        <dbReference type="EMBL" id="SUN84068.1"/>
    </source>
</evidence>
<dbReference type="InterPro" id="IPR034457">
    <property type="entry name" value="Organic_radical-activating"/>
</dbReference>
<evidence type="ECO:0000313" key="32">
    <source>
        <dbReference type="Proteomes" id="UP000298847"/>
    </source>
</evidence>
<evidence type="ECO:0000313" key="27">
    <source>
        <dbReference type="Proteomes" id="UP000042967"/>
    </source>
</evidence>
<evidence type="ECO:0000313" key="35">
    <source>
        <dbReference type="Proteomes" id="UP000312530"/>
    </source>
</evidence>
<evidence type="ECO:0000313" key="18">
    <source>
        <dbReference type="EMBL" id="OYL32451.1"/>
    </source>
</evidence>
<evidence type="ECO:0000259" key="9">
    <source>
        <dbReference type="PROSITE" id="PS51918"/>
    </source>
</evidence>
<dbReference type="InterPro" id="IPR007197">
    <property type="entry name" value="rSAM"/>
</dbReference>
<evidence type="ECO:0000313" key="14">
    <source>
        <dbReference type="EMBL" id="MDS8038687.1"/>
    </source>
</evidence>
<evidence type="ECO:0000313" key="24">
    <source>
        <dbReference type="EMBL" id="VQC94952.1"/>
    </source>
</evidence>
<evidence type="ECO:0000313" key="36">
    <source>
        <dbReference type="Proteomes" id="UP000318940"/>
    </source>
</evidence>
<evidence type="ECO:0000313" key="37">
    <source>
        <dbReference type="Proteomes" id="UP000358702"/>
    </source>
</evidence>
<dbReference type="EMBL" id="UHFW01000006">
    <property type="protein sequence ID" value="SUN84068.1"/>
    <property type="molecule type" value="Genomic_DNA"/>
</dbReference>
<dbReference type="EMBL" id="CAANCB010000005">
    <property type="protein sequence ID" value="VKB61809.1"/>
    <property type="molecule type" value="Genomic_DNA"/>
</dbReference>
<keyword evidence="6 25" id="KW-0560">Oxidoreductase</keyword>
<evidence type="ECO:0000313" key="33">
    <source>
        <dbReference type="Proteomes" id="UP000311381"/>
    </source>
</evidence>
<dbReference type="Proteomes" id="UP000318940">
    <property type="component" value="Unassembled WGS sequence"/>
</dbReference>
<evidence type="ECO:0000313" key="21">
    <source>
        <dbReference type="EMBL" id="VKB61809.1"/>
    </source>
</evidence>
<dbReference type="EC" id="1.97.1.-" evidence="25"/>
<dbReference type="RefSeq" id="WP_000406171.1">
    <property type="nucleotide sequence ID" value="NZ_AP017971.1"/>
</dbReference>
<reference evidence="14" key="8">
    <citation type="submission" date="2023-06" db="EMBL/GenBank/DDBJ databases">
        <title>PCVPA Blantyre Malawi Pneumococcal carriage surveillance isolates.</title>
        <authorList>
            <person name="Obolski U."/>
            <person name="Swarthout T.D."/>
            <person name="Kalizang'Oma A."/>
            <person name="Mwalukomo T.S."/>
            <person name="Cave R."/>
            <person name="Brown C."/>
            <person name="Cornick J."/>
            <person name="Kamng'Ona A."/>
            <person name="Msefula J."/>
            <person name="French N."/>
            <person name="Hyderman R."/>
        </authorList>
    </citation>
    <scope>NUCLEOTIDE SEQUENCE</scope>
    <source>
        <strain evidence="14">BVY8TH</strain>
    </source>
</reference>
<evidence type="ECO:0000256" key="8">
    <source>
        <dbReference type="ARBA" id="ARBA00023014"/>
    </source>
</evidence>
<dbReference type="Proteomes" id="UP000046095">
    <property type="component" value="Unassembled WGS sequence"/>
</dbReference>
<dbReference type="Proteomes" id="UP000474228">
    <property type="component" value="Unassembled WGS sequence"/>
</dbReference>
<evidence type="ECO:0000313" key="25">
    <source>
        <dbReference type="EMBL" id="VSC25700.1"/>
    </source>
</evidence>
<reference evidence="20 36" key="6">
    <citation type="submission" date="2019-07" db="EMBL/GenBank/DDBJ databases">
        <authorList>
            <person name="Mohale T."/>
        </authorList>
    </citation>
    <scope>NUCLEOTIDE SEQUENCE [LARGE SCALE GENOMIC DNA]</scope>
    <source>
        <strain evidence="20 36">NTPn 189</strain>
    </source>
</reference>
<evidence type="ECO:0000313" key="10">
    <source>
        <dbReference type="EMBL" id="CIY66567.1"/>
    </source>
</evidence>
<dbReference type="GO" id="GO:0046872">
    <property type="term" value="F:metal ion binding"/>
    <property type="evidence" value="ECO:0007669"/>
    <property type="project" value="UniProtKB-KW"/>
</dbReference>
<evidence type="ECO:0000256" key="3">
    <source>
        <dbReference type="ARBA" id="ARBA00022485"/>
    </source>
</evidence>
<dbReference type="GO" id="GO:0051539">
    <property type="term" value="F:4 iron, 4 sulfur cluster binding"/>
    <property type="evidence" value="ECO:0007669"/>
    <property type="project" value="UniProtKB-KW"/>
</dbReference>
<evidence type="ECO:0000313" key="34">
    <source>
        <dbReference type="Proteomes" id="UP000311674"/>
    </source>
</evidence>
<dbReference type="SFLD" id="SFLDG01066">
    <property type="entry name" value="organic_radical-activating_enz"/>
    <property type="match status" value="1"/>
</dbReference>
<evidence type="ECO:0000256" key="2">
    <source>
        <dbReference type="ARBA" id="ARBA00009777"/>
    </source>
</evidence>
<keyword evidence="4" id="KW-0949">S-adenosyl-L-methionine</keyword>
<dbReference type="EMBL" id="WNHJ01000024">
    <property type="protein sequence ID" value="MTV63138.1"/>
    <property type="molecule type" value="Genomic_DNA"/>
</dbReference>
<dbReference type="Proteomes" id="UP000254854">
    <property type="component" value="Unassembled WGS sequence"/>
</dbReference>
<dbReference type="SFLD" id="SFLDS00029">
    <property type="entry name" value="Radical_SAM"/>
    <property type="match status" value="1"/>
</dbReference>
<dbReference type="EMBL" id="CAAQRO010000004">
    <property type="protein sequence ID" value="VMC90931.1"/>
    <property type="molecule type" value="Genomic_DNA"/>
</dbReference>
<dbReference type="AlphaFoldDB" id="A0A062WNZ0"/>
<evidence type="ECO:0000313" key="20">
    <source>
        <dbReference type="EMBL" id="TVW26618.1"/>
    </source>
</evidence>
<dbReference type="Proteomes" id="UP000298847">
    <property type="component" value="Unassembled WGS sequence"/>
</dbReference>
<dbReference type="CDD" id="cd01335">
    <property type="entry name" value="Radical_SAM"/>
    <property type="match status" value="1"/>
</dbReference>
<reference evidence="32 33" key="5">
    <citation type="submission" date="2019-04" db="EMBL/GenBank/DDBJ databases">
        <authorList>
            <consortium name="Pathogen Informatics"/>
        </authorList>
    </citation>
    <scope>NUCLEOTIDE SEQUENCE [LARGE SCALE GENOMIC DNA]</scope>
    <source>
        <strain evidence="25 34">GPSC148</strain>
        <strain evidence="21 37">GPSC21</strain>
        <strain evidence="24 32">GPSC22</strain>
        <strain evidence="33 35">GPSC47</strain>
    </source>
</reference>
<evidence type="ECO:0000256" key="4">
    <source>
        <dbReference type="ARBA" id="ARBA00022691"/>
    </source>
</evidence>
<keyword evidence="7" id="KW-0408">Iron</keyword>
<sequence length="258" mass="30016">MEISKGIIFNIQHFSIHDGPGIRTTVFLKGCPLRCPWCSNPESQRMKPEKMKDAQREKFTLVGEEKTVEEIITEVLKDKEFYEESGGGLTLSGGEIFAQFEFAKAILKSAKEHHIHTAIETTAFVDHEKFIDLIQYVDFIYTDLKHYNSIKHKKVTGVFNQMIIKNIHYAFSQNKTIVLRIPVIPNFNNSLEDAEKFATLFNSLNIDQVQLLPFHQFGENKYRLLNRKYEMDGVNALHPEDLIDYQKVFLNHHINCYF</sequence>
<reference evidence="38 39" key="7">
    <citation type="submission" date="2019-11" db="EMBL/GenBank/DDBJ databases">
        <title>Growth characteristics of pneumococcus vary with the chemical composition of the capsule and with environmental conditions.</title>
        <authorList>
            <person name="Tothpal A."/>
            <person name="Desobry K."/>
            <person name="Joshi S."/>
            <person name="Wyllie A.L."/>
            <person name="Weinberger D.M."/>
        </authorList>
    </citation>
    <scope>NUCLEOTIDE SEQUENCE</scope>
    <source>
        <strain evidence="16">Pnumococcus10A</strain>
        <strain evidence="38">pnumococcus22F</strain>
        <strain evidence="15">Pnumococcus22F</strain>
        <strain evidence="17">Pnumococcus23A</strain>
        <strain evidence="39">pnumococcus23A</strain>
    </source>
</reference>
<dbReference type="PATRIC" id="fig|1313.13073.peg.297"/>
<evidence type="ECO:0000313" key="12">
    <source>
        <dbReference type="EMBL" id="CNZ86074.1"/>
    </source>
</evidence>
<dbReference type="EMBL" id="CAAULE010000005">
    <property type="protein sequence ID" value="VOG79324.1"/>
    <property type="molecule type" value="Genomic_DNA"/>
</dbReference>
<reference evidence="18 30" key="3">
    <citation type="submission" date="2017-07" db="EMBL/GenBank/DDBJ databases">
        <title>Invasive disease caused simultaneously by more than one serotype of Streptococcus pneumoniae, South Africa.</title>
        <authorList>
            <person name="Ndlangisa K."/>
            <person name="Du Plessis M."/>
            <person name="Von Gottberg A."/>
        </authorList>
    </citation>
    <scope>NUCLEOTIDE SEQUENCE [LARGE SCALE GENOMIC DNA]</scope>
    <source>
        <strain evidence="18 30">8227-15B</strain>
    </source>
</reference>
<evidence type="ECO:0000313" key="15">
    <source>
        <dbReference type="EMBL" id="MTV63138.1"/>
    </source>
</evidence>
<dbReference type="Proteomes" id="UP001184693">
    <property type="component" value="Unassembled WGS sequence"/>
</dbReference>
<dbReference type="Proteomes" id="UP000043005">
    <property type="component" value="Unassembled WGS sequence"/>
</dbReference>
<dbReference type="GO" id="GO:0016491">
    <property type="term" value="F:oxidoreductase activity"/>
    <property type="evidence" value="ECO:0007669"/>
    <property type="project" value="UniProtKB-KW"/>
</dbReference>
<keyword evidence="8" id="KW-0411">Iron-sulfur</keyword>
<dbReference type="EMBL" id="CAAXWD010000001">
    <property type="protein sequence ID" value="VQC94952.1"/>
    <property type="molecule type" value="Genomic_DNA"/>
</dbReference>
<dbReference type="Proteomes" id="UP000490982">
    <property type="component" value="Unassembled WGS sequence"/>
</dbReference>
<evidence type="ECO:0000313" key="22">
    <source>
        <dbReference type="EMBL" id="VMC90931.1"/>
    </source>
</evidence>
<keyword evidence="3" id="KW-0004">4Fe-4S</keyword>
<dbReference type="Proteomes" id="UP000311674">
    <property type="component" value="Unassembled WGS sequence"/>
</dbReference>
<evidence type="ECO:0000313" key="29">
    <source>
        <dbReference type="Proteomes" id="UP000046095"/>
    </source>
</evidence>
<dbReference type="PROSITE" id="PS01087">
    <property type="entry name" value="RADICAL_ACTIVATING"/>
    <property type="match status" value="1"/>
</dbReference>
<evidence type="ECO:0000313" key="26">
    <source>
        <dbReference type="Proteomes" id="UP000042512"/>
    </source>
</evidence>
<dbReference type="EMBL" id="CKRE01000001">
    <property type="protein sequence ID" value="CIY66567.1"/>
    <property type="molecule type" value="Genomic_DNA"/>
</dbReference>
<dbReference type="SUPFAM" id="SSF102114">
    <property type="entry name" value="Radical SAM enzymes"/>
    <property type="match status" value="1"/>
</dbReference>
<dbReference type="EMBL" id="WNHS01000002">
    <property type="protein sequence ID" value="MTW23414.1"/>
    <property type="molecule type" value="Genomic_DNA"/>
</dbReference>
<dbReference type="EMBL" id="CABBMN010000001">
    <property type="protein sequence ID" value="VSC25700.1"/>
    <property type="molecule type" value="Genomic_DNA"/>
</dbReference>
<comment type="cofactor">
    <cofactor evidence="1">
        <name>[4Fe-4S] cluster</name>
        <dbReference type="ChEBI" id="CHEBI:49883"/>
    </cofactor>
</comment>
<dbReference type="Proteomes" id="UP000729182">
    <property type="component" value="Unassembled WGS sequence"/>
</dbReference>
<dbReference type="Gene3D" id="3.20.20.70">
    <property type="entry name" value="Aldolase class I"/>
    <property type="match status" value="1"/>
</dbReference>
<dbReference type="PANTHER" id="PTHR30352">
    <property type="entry name" value="PYRUVATE FORMATE-LYASE-ACTIVATING ENZYME"/>
    <property type="match status" value="1"/>
</dbReference>
<evidence type="ECO:0000313" key="28">
    <source>
        <dbReference type="Proteomes" id="UP000043005"/>
    </source>
</evidence>
<accession>A0A062WNZ0</accession>
<dbReference type="OMA" id="HTLGMNK"/>
<evidence type="ECO:0000256" key="7">
    <source>
        <dbReference type="ARBA" id="ARBA00023004"/>
    </source>
</evidence>
<dbReference type="GeneID" id="45652275"/>
<evidence type="ECO:0000313" key="31">
    <source>
        <dbReference type="Proteomes" id="UP000254854"/>
    </source>
</evidence>
<keyword evidence="25" id="KW-0456">Lyase</keyword>
<comment type="similarity">
    <text evidence="2">Belongs to the organic radical-activating enzymes family.</text>
</comment>
<evidence type="ECO:0000256" key="1">
    <source>
        <dbReference type="ARBA" id="ARBA00001966"/>
    </source>
</evidence>
<evidence type="ECO:0000313" key="11">
    <source>
        <dbReference type="EMBL" id="CJA41465.1"/>
    </source>
</evidence>
<evidence type="ECO:0000313" key="38">
    <source>
        <dbReference type="Proteomes" id="UP000474228"/>
    </source>
</evidence>
<name>A0A062WNZ0_STREE</name>
<keyword evidence="25" id="KW-0670">Pyruvate</keyword>
<dbReference type="Proteomes" id="UP000042967">
    <property type="component" value="Unassembled WGS sequence"/>
</dbReference>
<dbReference type="InterPro" id="IPR012839">
    <property type="entry name" value="Organic_radical_activase"/>
</dbReference>
<reference evidence="26 27" key="2">
    <citation type="submission" date="2015-03" db="EMBL/GenBank/DDBJ databases">
        <authorList>
            <consortium name="Pathogen Informatics"/>
            <person name="Murphy D."/>
        </authorList>
    </citation>
    <scope>NUCLEOTIDE SEQUENCE [LARGE SCALE GENOMIC DNA]</scope>
    <source>
        <strain evidence="12 27">SMRU1414</strain>
        <strain evidence="11 28">SMRU1873</strain>
        <strain evidence="10 26">SMRU975</strain>
    </source>
</reference>
<dbReference type="GO" id="GO:0016829">
    <property type="term" value="F:lyase activity"/>
    <property type="evidence" value="ECO:0007669"/>
    <property type="project" value="UniProtKB-KW"/>
</dbReference>
<evidence type="ECO:0000256" key="5">
    <source>
        <dbReference type="ARBA" id="ARBA00022723"/>
    </source>
</evidence>
<feature type="domain" description="Radical SAM core" evidence="9">
    <location>
        <begin position="17"/>
        <end position="255"/>
    </location>
</feature>
<keyword evidence="5" id="KW-0479">Metal-binding</keyword>
<dbReference type="InterPro" id="IPR058240">
    <property type="entry name" value="rSAM_sf"/>
</dbReference>
<dbReference type="PANTHER" id="PTHR30352:SF4">
    <property type="entry name" value="PYRUVATE FORMATE-LYASE 2-ACTIVATING ENZYME"/>
    <property type="match status" value="1"/>
</dbReference>
<gene>
    <name evidence="25" type="primary">hpdA</name>
    <name evidence="18" type="ORF">A5N45_00295</name>
    <name evidence="20" type="ORF">AZK02_07230</name>
    <name evidence="10" type="ORF">ERS020485_00111</name>
    <name evidence="12" type="ORF">ERS020924_00127</name>
    <name evidence="13" type="ORF">ERS021218_00055</name>
    <name evidence="11" type="ORF">ERS021383_01083</name>
    <name evidence="16" type="ORF">GM535_04430</name>
    <name evidence="17" type="ORF">GM537_00585</name>
    <name evidence="15" type="ORF">GM539_06980</name>
    <name evidence="19" type="ORF">NCTC13734_00387</name>
    <name evidence="14" type="ORF">RLG82_06705</name>
    <name evidence="22" type="ORF">SAMEA2627268_00906</name>
    <name evidence="23" type="ORF">SAMEA2696453_00860</name>
    <name evidence="21" type="ORF">SAMEA3353631_01136</name>
    <name evidence="24" type="ORF">SAMEA3354366_00649</name>
    <name evidence="25" type="ORF">SAMEA3390019_00177</name>
</gene>
<dbReference type="EMBL" id="VMVH01000063">
    <property type="protein sequence ID" value="TVW26618.1"/>
    <property type="molecule type" value="Genomic_DNA"/>
</dbReference>
<dbReference type="InterPro" id="IPR001989">
    <property type="entry name" value="Radical_activat_CS"/>
</dbReference>
<dbReference type="EMBL" id="WNHN01000012">
    <property type="protein sequence ID" value="MTV76562.1"/>
    <property type="molecule type" value="Genomic_DNA"/>
</dbReference>
<dbReference type="EMBL" id="NNBW01000001">
    <property type="protein sequence ID" value="OYL32451.1"/>
    <property type="molecule type" value="Genomic_DNA"/>
</dbReference>
<evidence type="ECO:0000313" key="39">
    <source>
        <dbReference type="Proteomes" id="UP000490982"/>
    </source>
</evidence>
<organism evidence="25 34">
    <name type="scientific">Streptococcus pneumoniae</name>
    <dbReference type="NCBI Taxonomy" id="1313"/>
    <lineage>
        <taxon>Bacteria</taxon>
        <taxon>Bacillati</taxon>
        <taxon>Bacillota</taxon>
        <taxon>Bacilli</taxon>
        <taxon>Lactobacillales</taxon>
        <taxon>Streptococcaceae</taxon>
        <taxon>Streptococcus</taxon>
    </lineage>
</organism>
<dbReference type="Proteomes" id="UP000042512">
    <property type="component" value="Unassembled WGS sequence"/>
</dbReference>
<dbReference type="PIRSF" id="PIRSF000371">
    <property type="entry name" value="PFL_act_enz"/>
    <property type="match status" value="1"/>
</dbReference>
<evidence type="ECO:0000313" key="13">
    <source>
        <dbReference type="EMBL" id="COR24770.1"/>
    </source>
</evidence>
<evidence type="ECO:0000256" key="6">
    <source>
        <dbReference type="ARBA" id="ARBA00023002"/>
    </source>
</evidence>
<evidence type="ECO:0000313" key="16">
    <source>
        <dbReference type="EMBL" id="MTV76562.1"/>
    </source>
</evidence>
<dbReference type="NCBIfam" id="TIGR02494">
    <property type="entry name" value="PFLE_PFLC"/>
    <property type="match status" value="1"/>
</dbReference>
<dbReference type="Proteomes" id="UP000312530">
    <property type="component" value="Unassembled WGS sequence"/>
</dbReference>
<evidence type="ECO:0000313" key="23">
    <source>
        <dbReference type="EMBL" id="VOG79324.1"/>
    </source>
</evidence>
<evidence type="ECO:0000313" key="17">
    <source>
        <dbReference type="EMBL" id="MTW23414.1"/>
    </source>
</evidence>
<dbReference type="EMBL" id="CQVU01000001">
    <property type="protein sequence ID" value="CNZ86074.1"/>
    <property type="molecule type" value="Genomic_DNA"/>
</dbReference>
<reference evidence="13 29" key="1">
    <citation type="submission" date="2015-03" db="EMBL/GenBank/DDBJ databases">
        <authorList>
            <person name="Murphy D."/>
        </authorList>
    </citation>
    <scope>NUCLEOTIDE SEQUENCE [LARGE SCALE GENOMIC DNA]</scope>
    <source>
        <strain evidence="13 29">SMRU1708</strain>
    </source>
</reference>
<protein>
    <submittedName>
        <fullName evidence="14">Glycyl-radical enzyme activating protein</fullName>
    </submittedName>
    <submittedName>
        <fullName evidence="25">Pyruvate formate-lyase 3</fullName>
        <ecNumber evidence="25">1.97.1.-</ecNumber>
    </submittedName>
</protein>
<dbReference type="PROSITE" id="PS51918">
    <property type="entry name" value="RADICAL_SAM"/>
    <property type="match status" value="1"/>
</dbReference>
<reference evidence="19 31" key="4">
    <citation type="submission" date="2018-06" db="EMBL/GenBank/DDBJ databases">
        <authorList>
            <consortium name="Pathogen Informatics"/>
            <person name="Doyle S."/>
        </authorList>
    </citation>
    <scope>NUCLEOTIDE SEQUENCE [LARGE SCALE GENOMIC DNA]</scope>
    <source>
        <strain evidence="19 31">NCTC13734</strain>
    </source>
</reference>
<dbReference type="EMBL" id="CKTV01000015">
    <property type="protein sequence ID" value="CJA41465.1"/>
    <property type="molecule type" value="Genomic_DNA"/>
</dbReference>
<dbReference type="EMBL" id="CRVC01000001">
    <property type="protein sequence ID" value="COR24770.1"/>
    <property type="molecule type" value="Genomic_DNA"/>
</dbReference>
<dbReference type="EMBL" id="JAVPGZ010000201">
    <property type="protein sequence ID" value="MDS8038687.1"/>
    <property type="molecule type" value="Genomic_DNA"/>
</dbReference>
<dbReference type="Proteomes" id="UP000311381">
    <property type="component" value="Unassembled WGS sequence"/>
</dbReference>
<dbReference type="Proteomes" id="UP000214939">
    <property type="component" value="Unassembled WGS sequence"/>
</dbReference>
<dbReference type="Pfam" id="PF04055">
    <property type="entry name" value="Radical_SAM"/>
    <property type="match status" value="1"/>
</dbReference>
<dbReference type="Proteomes" id="UP000358702">
    <property type="component" value="Unassembled WGS sequence"/>
</dbReference>
<dbReference type="InterPro" id="IPR013785">
    <property type="entry name" value="Aldolase_TIM"/>
</dbReference>
<proteinExistence type="inferred from homology"/>